<dbReference type="Proteomes" id="UP000092445">
    <property type="component" value="Unassembled WGS sequence"/>
</dbReference>
<protein>
    <submittedName>
        <fullName evidence="2">Uncharacterized protein</fullName>
    </submittedName>
</protein>
<keyword evidence="3" id="KW-1185">Reference proteome</keyword>
<feature type="transmembrane region" description="Helical" evidence="1">
    <location>
        <begin position="35"/>
        <end position="53"/>
    </location>
</feature>
<dbReference type="AlphaFoldDB" id="A0A1A9Z4J1"/>
<reference evidence="3" key="1">
    <citation type="submission" date="2014-03" db="EMBL/GenBank/DDBJ databases">
        <authorList>
            <person name="Aksoy S."/>
            <person name="Warren W."/>
            <person name="Wilson R.K."/>
        </authorList>
    </citation>
    <scope>NUCLEOTIDE SEQUENCE [LARGE SCALE GENOMIC DNA]</scope>
    <source>
        <strain evidence="3">IAEA</strain>
    </source>
</reference>
<keyword evidence="1" id="KW-0812">Transmembrane</keyword>
<name>A0A1A9Z4J1_GLOPL</name>
<evidence type="ECO:0000313" key="2">
    <source>
        <dbReference type="EnsemblMetazoa" id="GPAI003724-PA"/>
    </source>
</evidence>
<feature type="transmembrane region" description="Helical" evidence="1">
    <location>
        <begin position="6"/>
        <end position="28"/>
    </location>
</feature>
<keyword evidence="1" id="KW-0472">Membrane</keyword>
<sequence length="137" mass="14797">MVLMEVVVIIVIVIAILAALTVLVKAVVVAKMIAALVKVAAVVVVELAVMVGSSSSSKFLLSHFIHAMVNLYDDKLDFLSVLNAVADYQSREEDPVLVILVGELLEFSKQLADGIPNAVVKTALRKRPEIFGRIEGR</sequence>
<evidence type="ECO:0000313" key="3">
    <source>
        <dbReference type="Proteomes" id="UP000092445"/>
    </source>
</evidence>
<proteinExistence type="predicted"/>
<organism evidence="2 3">
    <name type="scientific">Glossina pallidipes</name>
    <name type="common">Tsetse fly</name>
    <dbReference type="NCBI Taxonomy" id="7398"/>
    <lineage>
        <taxon>Eukaryota</taxon>
        <taxon>Metazoa</taxon>
        <taxon>Ecdysozoa</taxon>
        <taxon>Arthropoda</taxon>
        <taxon>Hexapoda</taxon>
        <taxon>Insecta</taxon>
        <taxon>Pterygota</taxon>
        <taxon>Neoptera</taxon>
        <taxon>Endopterygota</taxon>
        <taxon>Diptera</taxon>
        <taxon>Brachycera</taxon>
        <taxon>Muscomorpha</taxon>
        <taxon>Hippoboscoidea</taxon>
        <taxon>Glossinidae</taxon>
        <taxon>Glossina</taxon>
    </lineage>
</organism>
<dbReference type="VEuPathDB" id="VectorBase:GPAI003724"/>
<dbReference type="EnsemblMetazoa" id="GPAI003724-RA">
    <property type="protein sequence ID" value="GPAI003724-PA"/>
    <property type="gene ID" value="GPAI003724"/>
</dbReference>
<evidence type="ECO:0000256" key="1">
    <source>
        <dbReference type="SAM" id="Phobius"/>
    </source>
</evidence>
<accession>A0A1A9Z4J1</accession>
<reference evidence="2" key="2">
    <citation type="submission" date="2020-05" db="UniProtKB">
        <authorList>
            <consortium name="EnsemblMetazoa"/>
        </authorList>
    </citation>
    <scope>IDENTIFICATION</scope>
    <source>
        <strain evidence="2">IAEA</strain>
    </source>
</reference>
<keyword evidence="1" id="KW-1133">Transmembrane helix</keyword>